<dbReference type="CDD" id="cd17569">
    <property type="entry name" value="REC_HupR-like"/>
    <property type="match status" value="1"/>
</dbReference>
<feature type="domain" description="Response regulatory" evidence="3">
    <location>
        <begin position="4"/>
        <end position="119"/>
    </location>
</feature>
<evidence type="ECO:0000256" key="2">
    <source>
        <dbReference type="PROSITE-ProRule" id="PRU00169"/>
    </source>
</evidence>
<dbReference type="SMART" id="SM00448">
    <property type="entry name" value="REC"/>
    <property type="match status" value="1"/>
</dbReference>
<dbReference type="OrthoDB" id="9802066at2"/>
<dbReference type="Proteomes" id="UP000199520">
    <property type="component" value="Unassembled WGS sequence"/>
</dbReference>
<evidence type="ECO:0000256" key="1">
    <source>
        <dbReference type="ARBA" id="ARBA00022553"/>
    </source>
</evidence>
<gene>
    <name evidence="4" type="ORF">SAMN04490355_107015</name>
</gene>
<accession>A0A1I4PQU8</accession>
<dbReference type="GO" id="GO:0000160">
    <property type="term" value="P:phosphorelay signal transduction system"/>
    <property type="evidence" value="ECO:0007669"/>
    <property type="project" value="InterPro"/>
</dbReference>
<dbReference type="RefSeq" id="WP_090943761.1">
    <property type="nucleotide sequence ID" value="NZ_FOTS01000070.1"/>
</dbReference>
<evidence type="ECO:0000313" key="4">
    <source>
        <dbReference type="EMBL" id="SFM30128.1"/>
    </source>
</evidence>
<dbReference type="Pfam" id="PF00072">
    <property type="entry name" value="Response_reg"/>
    <property type="match status" value="1"/>
</dbReference>
<evidence type="ECO:0000259" key="3">
    <source>
        <dbReference type="PROSITE" id="PS50110"/>
    </source>
</evidence>
<dbReference type="PANTHER" id="PTHR44591:SF19">
    <property type="entry name" value="TWO-COMPONENT RESPONSE REGULATOR-RELATED"/>
    <property type="match status" value="1"/>
</dbReference>
<dbReference type="Gene3D" id="3.40.50.2300">
    <property type="match status" value="1"/>
</dbReference>
<dbReference type="PANTHER" id="PTHR44591">
    <property type="entry name" value="STRESS RESPONSE REGULATOR PROTEIN 1"/>
    <property type="match status" value="1"/>
</dbReference>
<dbReference type="InterPro" id="IPR001789">
    <property type="entry name" value="Sig_transdc_resp-reg_receiver"/>
</dbReference>
<proteinExistence type="predicted"/>
<protein>
    <submittedName>
        <fullName evidence="4">Response regulator receiver domain-containing protein</fullName>
    </submittedName>
</protein>
<dbReference type="PROSITE" id="PS50110">
    <property type="entry name" value="RESPONSE_REGULATORY"/>
    <property type="match status" value="1"/>
</dbReference>
<feature type="modified residue" description="4-aspartylphosphate" evidence="2">
    <location>
        <position position="53"/>
    </location>
</feature>
<organism evidence="4 5">
    <name type="scientific">Pelosinus propionicus DSM 13327</name>
    <dbReference type="NCBI Taxonomy" id="1123291"/>
    <lineage>
        <taxon>Bacteria</taxon>
        <taxon>Bacillati</taxon>
        <taxon>Bacillota</taxon>
        <taxon>Negativicutes</taxon>
        <taxon>Selenomonadales</taxon>
        <taxon>Sporomusaceae</taxon>
        <taxon>Pelosinus</taxon>
    </lineage>
</organism>
<name>A0A1I4PQU8_9FIRM</name>
<evidence type="ECO:0000313" key="5">
    <source>
        <dbReference type="Proteomes" id="UP000199520"/>
    </source>
</evidence>
<dbReference type="InterPro" id="IPR011006">
    <property type="entry name" value="CheY-like_superfamily"/>
</dbReference>
<sequence length="329" mass="37635">MKHSVLFVDDDNFILMALRKAIVEEDYVPYFTTNAKDALAIMEKTNISVIVTDLQMPTMNGIDLLKIVKKKYPDMQKIVLSGFTQLDQVLDSINDGDINKYMTKPWAVEDLLRTIREAITFYALKKEKDKLAQSLEGSNTTYKNVFKMMGGRLECVEKDAFSTREILAFSFSQMKKYHGSAKIINLCEILCLTFLNSVPSYPVAFNLQKIKDGIRNVMPELIASGKLVVDIKDEKCHGNIRFTVFLFEFLAMLSRQNELEIFECNIISVTCSEGITLQSDFKIRVCGNYALDFLNFLIELCNTYDHSFRIKGSLENMAILVEQTYQLQS</sequence>
<dbReference type="STRING" id="1123291.SAMN04490355_107015"/>
<keyword evidence="1 2" id="KW-0597">Phosphoprotein</keyword>
<keyword evidence="5" id="KW-1185">Reference proteome</keyword>
<dbReference type="EMBL" id="FOTS01000070">
    <property type="protein sequence ID" value="SFM30128.1"/>
    <property type="molecule type" value="Genomic_DNA"/>
</dbReference>
<dbReference type="InterPro" id="IPR050595">
    <property type="entry name" value="Bact_response_regulator"/>
</dbReference>
<reference evidence="5" key="1">
    <citation type="submission" date="2016-10" db="EMBL/GenBank/DDBJ databases">
        <authorList>
            <person name="Varghese N."/>
            <person name="Submissions S."/>
        </authorList>
    </citation>
    <scope>NUCLEOTIDE SEQUENCE [LARGE SCALE GENOMIC DNA]</scope>
    <source>
        <strain evidence="5">DSM 13327</strain>
    </source>
</reference>
<dbReference type="SUPFAM" id="SSF52172">
    <property type="entry name" value="CheY-like"/>
    <property type="match status" value="1"/>
</dbReference>
<dbReference type="AlphaFoldDB" id="A0A1I4PQU8"/>